<comment type="caution">
    <text evidence="2">The sequence shown here is derived from an EMBL/GenBank/DDBJ whole genome shotgun (WGS) entry which is preliminary data.</text>
</comment>
<keyword evidence="1" id="KW-0812">Transmembrane</keyword>
<keyword evidence="1" id="KW-1133">Transmembrane helix</keyword>
<organism evidence="2 3">
    <name type="scientific">Diversispora eburnea</name>
    <dbReference type="NCBI Taxonomy" id="1213867"/>
    <lineage>
        <taxon>Eukaryota</taxon>
        <taxon>Fungi</taxon>
        <taxon>Fungi incertae sedis</taxon>
        <taxon>Mucoromycota</taxon>
        <taxon>Glomeromycotina</taxon>
        <taxon>Glomeromycetes</taxon>
        <taxon>Diversisporales</taxon>
        <taxon>Diversisporaceae</taxon>
        <taxon>Diversispora</taxon>
    </lineage>
</organism>
<accession>A0A9N8Z233</accession>
<gene>
    <name evidence="2" type="ORF">DEBURN_LOCUS2939</name>
</gene>
<evidence type="ECO:0000313" key="2">
    <source>
        <dbReference type="EMBL" id="CAG8466384.1"/>
    </source>
</evidence>
<dbReference type="Proteomes" id="UP000789706">
    <property type="component" value="Unassembled WGS sequence"/>
</dbReference>
<keyword evidence="1" id="KW-0472">Membrane</keyword>
<protein>
    <submittedName>
        <fullName evidence="2">4547_t:CDS:1</fullName>
    </submittedName>
</protein>
<feature type="transmembrane region" description="Helical" evidence="1">
    <location>
        <begin position="22"/>
        <end position="44"/>
    </location>
</feature>
<proteinExistence type="predicted"/>
<evidence type="ECO:0000256" key="1">
    <source>
        <dbReference type="SAM" id="Phobius"/>
    </source>
</evidence>
<evidence type="ECO:0000313" key="3">
    <source>
        <dbReference type="Proteomes" id="UP000789706"/>
    </source>
</evidence>
<reference evidence="2" key="1">
    <citation type="submission" date="2021-06" db="EMBL/GenBank/DDBJ databases">
        <authorList>
            <person name="Kallberg Y."/>
            <person name="Tangrot J."/>
            <person name="Rosling A."/>
        </authorList>
    </citation>
    <scope>NUCLEOTIDE SEQUENCE</scope>
    <source>
        <strain evidence="2">AZ414A</strain>
    </source>
</reference>
<sequence>MPAVSGFGGRGILSFELGENEYSWTIVTVLILLGVTQVEFLIAIGAELCTLLDEYSNHALIPYDDVAVTSIAVLEPILLNNNIDIQQRIIQAYVDVLQAAYTAVIPVFPCLFFIVENKFSQTAALFFLFSLLK</sequence>
<keyword evidence="3" id="KW-1185">Reference proteome</keyword>
<dbReference type="EMBL" id="CAJVPK010000172">
    <property type="protein sequence ID" value="CAG8466384.1"/>
    <property type="molecule type" value="Genomic_DNA"/>
</dbReference>
<name>A0A9N8Z233_9GLOM</name>
<dbReference type="AlphaFoldDB" id="A0A9N8Z233"/>